<evidence type="ECO:0000313" key="2">
    <source>
        <dbReference type="EMBL" id="GKT20705.1"/>
    </source>
</evidence>
<name>A0ABQ5JWZ9_9EUKA</name>
<gene>
    <name evidence="2" type="ORF">ADUPG1_011750</name>
</gene>
<organism evidence="2 3">
    <name type="scientific">Aduncisulcus paluster</name>
    <dbReference type="NCBI Taxonomy" id="2918883"/>
    <lineage>
        <taxon>Eukaryota</taxon>
        <taxon>Metamonada</taxon>
        <taxon>Carpediemonas-like organisms</taxon>
        <taxon>Aduncisulcus</taxon>
    </lineage>
</organism>
<reference evidence="2" key="1">
    <citation type="submission" date="2022-03" db="EMBL/GenBank/DDBJ databases">
        <title>Draft genome sequence of Aduncisulcus paluster, a free-living microaerophilic Fornicata.</title>
        <authorList>
            <person name="Yuyama I."/>
            <person name="Kume K."/>
            <person name="Tamura T."/>
            <person name="Inagaki Y."/>
            <person name="Hashimoto T."/>
        </authorList>
    </citation>
    <scope>NUCLEOTIDE SEQUENCE</scope>
    <source>
        <strain evidence="2">NY0171</strain>
    </source>
</reference>
<proteinExistence type="predicted"/>
<evidence type="ECO:0000256" key="1">
    <source>
        <dbReference type="SAM" id="Coils"/>
    </source>
</evidence>
<comment type="caution">
    <text evidence="2">The sequence shown here is derived from an EMBL/GenBank/DDBJ whole genome shotgun (WGS) entry which is preliminary data.</text>
</comment>
<accession>A0ABQ5JWZ9</accession>
<feature type="coiled-coil region" evidence="1">
    <location>
        <begin position="179"/>
        <end position="206"/>
    </location>
</feature>
<sequence>MAKIFYSEPIDYYSVLDDYSARLGPVEIDHRSVAPIDILQCSGSFEHGSSMTTLVSCLEGKGAMVFFHNLRISLSAPFPIKSILLCGFGQYMAMKCIKCHFILDIEQKGSDDGELKDFSSTVISYEILQMDENSYEWHSIPVDIDHVKGCIIECVSNYEEPSTNTGSLCGIRFLIDPEKEKIQRDLKEKSEKKEKMKREIVESIEKQFEDIWHV</sequence>
<evidence type="ECO:0000313" key="3">
    <source>
        <dbReference type="Proteomes" id="UP001057375"/>
    </source>
</evidence>
<keyword evidence="1" id="KW-0175">Coiled coil</keyword>
<protein>
    <submittedName>
        <fullName evidence="2">Uncharacterized protein</fullName>
    </submittedName>
</protein>
<keyword evidence="3" id="KW-1185">Reference proteome</keyword>
<dbReference type="EMBL" id="BQXS01012256">
    <property type="protein sequence ID" value="GKT20705.1"/>
    <property type="molecule type" value="Genomic_DNA"/>
</dbReference>
<dbReference type="Proteomes" id="UP001057375">
    <property type="component" value="Unassembled WGS sequence"/>
</dbReference>